<comment type="caution">
    <text evidence="2">The sequence shown here is derived from an EMBL/GenBank/DDBJ whole genome shotgun (WGS) entry which is preliminary data.</text>
</comment>
<name>F0H5K2_9BACT</name>
<organism evidence="2 3">
    <name type="scientific">Prevotella denticola CRIS 18C-A</name>
    <dbReference type="NCBI Taxonomy" id="944557"/>
    <lineage>
        <taxon>Bacteria</taxon>
        <taxon>Pseudomonadati</taxon>
        <taxon>Bacteroidota</taxon>
        <taxon>Bacteroidia</taxon>
        <taxon>Bacteroidales</taxon>
        <taxon>Prevotellaceae</taxon>
        <taxon>Prevotella</taxon>
    </lineage>
</organism>
<accession>F0H5K2</accession>
<evidence type="ECO:0000256" key="1">
    <source>
        <dbReference type="SAM" id="MobiDB-lite"/>
    </source>
</evidence>
<sequence length="168" mass="18698">MFFRKCKQILNWKENSKTMSNQHTRRKFTSTLTFKMLCGLVVLVLLGLAYNFIVAEDDTPLTDEAQEEELQRNADRDTIDIVGDYLWPKAKQSRQDMLTDEQKAAETDKGKAAKADEEKPAGGSLQDDYSEAPVPAPAPDAVPSSDPPARQTAPAIEKMGAPKIEKIE</sequence>
<dbReference type="EMBL" id="AEXO01000032">
    <property type="protein sequence ID" value="EGC86916.1"/>
    <property type="molecule type" value="Genomic_DNA"/>
</dbReference>
<protein>
    <submittedName>
        <fullName evidence="2">Uncharacterized protein</fullName>
    </submittedName>
</protein>
<evidence type="ECO:0000313" key="3">
    <source>
        <dbReference type="Proteomes" id="UP000003155"/>
    </source>
</evidence>
<evidence type="ECO:0000313" key="2">
    <source>
        <dbReference type="EMBL" id="EGC86916.1"/>
    </source>
</evidence>
<gene>
    <name evidence="2" type="ORF">HMPREF9303_0289</name>
</gene>
<reference evidence="2 3" key="1">
    <citation type="submission" date="2011-02" db="EMBL/GenBank/DDBJ databases">
        <authorList>
            <person name="Durkin A.S."/>
            <person name="Madupu R."/>
            <person name="Torralba M."/>
            <person name="Gillis M."/>
            <person name="Methe B."/>
            <person name="Sutton G."/>
            <person name="Nelson K.E."/>
        </authorList>
    </citation>
    <scope>NUCLEOTIDE SEQUENCE [LARGE SCALE GENOMIC DNA]</scope>
    <source>
        <strain evidence="2 3">CRIS 18C-A</strain>
    </source>
</reference>
<feature type="region of interest" description="Disordered" evidence="1">
    <location>
        <begin position="92"/>
        <end position="168"/>
    </location>
</feature>
<keyword evidence="3" id="KW-1185">Reference proteome</keyword>
<feature type="compositionally biased region" description="Basic and acidic residues" evidence="1">
    <location>
        <begin position="100"/>
        <end position="120"/>
    </location>
</feature>
<proteinExistence type="predicted"/>
<dbReference type="Proteomes" id="UP000003155">
    <property type="component" value="Unassembled WGS sequence"/>
</dbReference>
<dbReference type="AlphaFoldDB" id="F0H5K2"/>